<name>A0AAW1TK27_9CUCU</name>
<dbReference type="EMBL" id="JARQZJ010000006">
    <property type="protein sequence ID" value="KAK9871497.1"/>
    <property type="molecule type" value="Genomic_DNA"/>
</dbReference>
<accession>A0AAW1TK27</accession>
<proteinExistence type="predicted"/>
<keyword evidence="2" id="KW-1185">Reference proteome</keyword>
<comment type="caution">
    <text evidence="1">The sequence shown here is derived from an EMBL/GenBank/DDBJ whole genome shotgun (WGS) entry which is preliminary data.</text>
</comment>
<evidence type="ECO:0000313" key="2">
    <source>
        <dbReference type="Proteomes" id="UP001431783"/>
    </source>
</evidence>
<evidence type="ECO:0000313" key="1">
    <source>
        <dbReference type="EMBL" id="KAK9871497.1"/>
    </source>
</evidence>
<sequence length="164" mass="18604">MVRTYKSKTERSSLDEERIKTAVSEITLKVLSITKVAEKDGIKPATLQHRVEKFRIASKENQSSSFNLYGSKYTVAQVFTAEKEKLFSEYLLACSKMHFGFSLQQFSTLAYEYAEYLGCRFGIQDNGNRNQELSPRKPENTSAARSFAFNKTAVAKFSLIILSV</sequence>
<organism evidence="1 2">
    <name type="scientific">Henosepilachna vigintioctopunctata</name>
    <dbReference type="NCBI Taxonomy" id="420089"/>
    <lineage>
        <taxon>Eukaryota</taxon>
        <taxon>Metazoa</taxon>
        <taxon>Ecdysozoa</taxon>
        <taxon>Arthropoda</taxon>
        <taxon>Hexapoda</taxon>
        <taxon>Insecta</taxon>
        <taxon>Pterygota</taxon>
        <taxon>Neoptera</taxon>
        <taxon>Endopterygota</taxon>
        <taxon>Coleoptera</taxon>
        <taxon>Polyphaga</taxon>
        <taxon>Cucujiformia</taxon>
        <taxon>Coccinelloidea</taxon>
        <taxon>Coccinellidae</taxon>
        <taxon>Epilachninae</taxon>
        <taxon>Epilachnini</taxon>
        <taxon>Henosepilachna</taxon>
    </lineage>
</organism>
<dbReference type="Proteomes" id="UP001431783">
    <property type="component" value="Unassembled WGS sequence"/>
</dbReference>
<gene>
    <name evidence="1" type="ORF">WA026_012868</name>
</gene>
<evidence type="ECO:0008006" key="3">
    <source>
        <dbReference type="Google" id="ProtNLM"/>
    </source>
</evidence>
<reference evidence="1 2" key="1">
    <citation type="submission" date="2023-03" db="EMBL/GenBank/DDBJ databases">
        <title>Genome insight into feeding habits of ladybird beetles.</title>
        <authorList>
            <person name="Li H.-S."/>
            <person name="Huang Y.-H."/>
            <person name="Pang H."/>
        </authorList>
    </citation>
    <scope>NUCLEOTIDE SEQUENCE [LARGE SCALE GENOMIC DNA]</scope>
    <source>
        <strain evidence="1">SYSU_2023b</strain>
        <tissue evidence="1">Whole body</tissue>
    </source>
</reference>
<protein>
    <recommendedName>
        <fullName evidence="3">HTH psq-type domain-containing protein</fullName>
    </recommendedName>
</protein>
<dbReference type="AlphaFoldDB" id="A0AAW1TK27"/>